<proteinExistence type="predicted"/>
<protein>
    <recommendedName>
        <fullName evidence="2">Glycosyltransferase 2-like domain-containing protein</fullName>
    </recommendedName>
</protein>
<accession>A0A6C0DGF9</accession>
<dbReference type="AlphaFoldDB" id="A0A6C0DGF9"/>
<reference evidence="1" key="1">
    <citation type="journal article" date="2020" name="Nature">
        <title>Giant virus diversity and host interactions through global metagenomics.</title>
        <authorList>
            <person name="Schulz F."/>
            <person name="Roux S."/>
            <person name="Paez-Espino D."/>
            <person name="Jungbluth S."/>
            <person name="Walsh D.A."/>
            <person name="Denef V.J."/>
            <person name="McMahon K.D."/>
            <person name="Konstantinidis K.T."/>
            <person name="Eloe-Fadrosh E.A."/>
            <person name="Kyrpides N.C."/>
            <person name="Woyke T."/>
        </authorList>
    </citation>
    <scope>NUCLEOTIDE SEQUENCE</scope>
    <source>
        <strain evidence="1">GVMAG-M-3300023174-144</strain>
    </source>
</reference>
<evidence type="ECO:0008006" key="2">
    <source>
        <dbReference type="Google" id="ProtNLM"/>
    </source>
</evidence>
<organism evidence="1">
    <name type="scientific">viral metagenome</name>
    <dbReference type="NCBI Taxonomy" id="1070528"/>
    <lineage>
        <taxon>unclassified sequences</taxon>
        <taxon>metagenomes</taxon>
        <taxon>organismal metagenomes</taxon>
    </lineage>
</organism>
<dbReference type="EMBL" id="MN739605">
    <property type="protein sequence ID" value="QHT15294.1"/>
    <property type="molecule type" value="Genomic_DNA"/>
</dbReference>
<sequence>MESYGFIITRHVNSEKTNKYWNECYTCIRKFYPKNKIILIDDNSNYEYVKTLPETPPITNVFFIQSEFPGRGELLPYYYLNKYKLFETAIFIHDSVFIQQEIQFPTPTTPPTPTPTLIWNFQHHWETHPDITGIIKSLVSKLNPEHTERLLELYEKKEKWTGCFGVMSIINAEYVSSVLDKKYHLFNLLEHITNRTHRCCLERVFGLICADSIPIPAPIPTLLGDIHHYINQYCNWEYDFDQYMNDKNNMKLQQFPIIKTHSGR</sequence>
<name>A0A6C0DGF9_9ZZZZ</name>
<evidence type="ECO:0000313" key="1">
    <source>
        <dbReference type="EMBL" id="QHT15294.1"/>
    </source>
</evidence>